<comment type="caution">
    <text evidence="5">The sequence shown here is derived from an EMBL/GenBank/DDBJ whole genome shotgun (WGS) entry which is preliminary data.</text>
</comment>
<dbReference type="EMBL" id="BARU01043185">
    <property type="protein sequence ID" value="GAH78676.1"/>
    <property type="molecule type" value="Genomic_DNA"/>
</dbReference>
<evidence type="ECO:0000256" key="3">
    <source>
        <dbReference type="ARBA" id="ARBA00038858"/>
    </source>
</evidence>
<accession>X1I8D7</accession>
<keyword evidence="1" id="KW-0413">Isomerase</keyword>
<evidence type="ECO:0000259" key="4">
    <source>
        <dbReference type="Pfam" id="PF02350"/>
    </source>
</evidence>
<organism evidence="5">
    <name type="scientific">marine sediment metagenome</name>
    <dbReference type="NCBI Taxonomy" id="412755"/>
    <lineage>
        <taxon>unclassified sequences</taxon>
        <taxon>metagenomes</taxon>
        <taxon>ecological metagenomes</taxon>
    </lineage>
</organism>
<dbReference type="AlphaFoldDB" id="X1I8D7"/>
<dbReference type="Gene3D" id="3.40.50.2000">
    <property type="entry name" value="Glycogen Phosphorylase B"/>
    <property type="match status" value="1"/>
</dbReference>
<dbReference type="PANTHER" id="PTHR43174">
    <property type="entry name" value="UDP-N-ACETYLGLUCOSAMINE 2-EPIMERASE"/>
    <property type="match status" value="1"/>
</dbReference>
<dbReference type="Pfam" id="PF02350">
    <property type="entry name" value="Epimerase_2"/>
    <property type="match status" value="1"/>
</dbReference>
<feature type="domain" description="UDP-N-acetylglucosamine 2-epimerase" evidence="4">
    <location>
        <begin position="3"/>
        <end position="145"/>
    </location>
</feature>
<dbReference type="InterPro" id="IPR003331">
    <property type="entry name" value="UDP_GlcNAc_Epimerase_2_dom"/>
</dbReference>
<dbReference type="PANTHER" id="PTHR43174:SF2">
    <property type="entry name" value="UDP-N-ACETYLGLUCOSAMINE 2-EPIMERASE"/>
    <property type="match status" value="1"/>
</dbReference>
<sequence>FQQTFNFFGIKRIINFQVMIENQTLADLTSKLIPKLTNYFIEKKPDMVIIQGDTSSALCTAIAAYYAKCRISHVEAGLRTHLLFNPYPEEANRRMISALAGFHFAPTQIAKENLLKENIPENQIFVTGNPIIDVVKYTVETSKSKKNPPIM</sequence>
<name>X1I8D7_9ZZZZ</name>
<dbReference type="EC" id="5.1.3.14" evidence="3"/>
<gene>
    <name evidence="5" type="ORF">S03H2_66186</name>
</gene>
<reference evidence="5" key="1">
    <citation type="journal article" date="2014" name="Front. Microbiol.">
        <title>High frequency of phylogenetically diverse reductive dehalogenase-homologous genes in deep subseafloor sedimentary metagenomes.</title>
        <authorList>
            <person name="Kawai M."/>
            <person name="Futagami T."/>
            <person name="Toyoda A."/>
            <person name="Takaki Y."/>
            <person name="Nishi S."/>
            <person name="Hori S."/>
            <person name="Arai W."/>
            <person name="Tsubouchi T."/>
            <person name="Morono Y."/>
            <person name="Uchiyama I."/>
            <person name="Ito T."/>
            <person name="Fujiyama A."/>
            <person name="Inagaki F."/>
            <person name="Takami H."/>
        </authorList>
    </citation>
    <scope>NUCLEOTIDE SEQUENCE</scope>
    <source>
        <strain evidence="5">Expedition CK06-06</strain>
    </source>
</reference>
<evidence type="ECO:0000256" key="2">
    <source>
        <dbReference type="ARBA" id="ARBA00038209"/>
    </source>
</evidence>
<comment type="similarity">
    <text evidence="2">Belongs to the UDP-N-acetylglucosamine 2-epimerase family.</text>
</comment>
<dbReference type="SUPFAM" id="SSF53756">
    <property type="entry name" value="UDP-Glycosyltransferase/glycogen phosphorylase"/>
    <property type="match status" value="1"/>
</dbReference>
<protein>
    <recommendedName>
        <fullName evidence="3">UDP-N-acetylglucosamine 2-epimerase (non-hydrolyzing)</fullName>
        <ecNumber evidence="3">5.1.3.14</ecNumber>
    </recommendedName>
</protein>
<dbReference type="GO" id="GO:0008761">
    <property type="term" value="F:UDP-N-acetylglucosamine 2-epimerase activity"/>
    <property type="evidence" value="ECO:0007669"/>
    <property type="project" value="UniProtKB-EC"/>
</dbReference>
<feature type="non-terminal residue" evidence="5">
    <location>
        <position position="1"/>
    </location>
</feature>
<proteinExistence type="inferred from homology"/>
<evidence type="ECO:0000256" key="1">
    <source>
        <dbReference type="ARBA" id="ARBA00023235"/>
    </source>
</evidence>
<evidence type="ECO:0000313" key="5">
    <source>
        <dbReference type="EMBL" id="GAH78676.1"/>
    </source>
</evidence>
<dbReference type="InterPro" id="IPR029767">
    <property type="entry name" value="WecB-like"/>
</dbReference>